<dbReference type="STRING" id="167546.P9301_17191"/>
<evidence type="ECO:0000256" key="6">
    <source>
        <dbReference type="PIRSR" id="PIRSR600821-52"/>
    </source>
</evidence>
<feature type="binding site" evidence="4 6">
    <location>
        <position position="339"/>
    </location>
    <ligand>
        <name>substrate</name>
    </ligand>
</feature>
<dbReference type="CDD" id="cd00430">
    <property type="entry name" value="PLPDE_III_AR"/>
    <property type="match status" value="1"/>
</dbReference>
<dbReference type="SMART" id="SM01005">
    <property type="entry name" value="Ala_racemase_C"/>
    <property type="match status" value="1"/>
</dbReference>
<dbReference type="InterPro" id="IPR020622">
    <property type="entry name" value="Ala_racemase_pyridoxalP-BS"/>
</dbReference>
<dbReference type="PANTHER" id="PTHR30511:SF0">
    <property type="entry name" value="ALANINE RACEMASE, CATABOLIC-RELATED"/>
    <property type="match status" value="1"/>
</dbReference>
<dbReference type="HAMAP" id="MF_01201">
    <property type="entry name" value="Ala_racemase"/>
    <property type="match status" value="1"/>
</dbReference>
<organism evidence="8 9">
    <name type="scientific">Prochlorococcus marinus (strain MIT 9301)</name>
    <dbReference type="NCBI Taxonomy" id="167546"/>
    <lineage>
        <taxon>Bacteria</taxon>
        <taxon>Bacillati</taxon>
        <taxon>Cyanobacteriota</taxon>
        <taxon>Cyanophyceae</taxon>
        <taxon>Synechococcales</taxon>
        <taxon>Prochlorococcaceae</taxon>
        <taxon>Prochlorococcus</taxon>
    </lineage>
</organism>
<dbReference type="UniPathway" id="UPA00042">
    <property type="reaction ID" value="UER00497"/>
</dbReference>
<dbReference type="Pfam" id="PF01168">
    <property type="entry name" value="Ala_racemase_N"/>
    <property type="match status" value="1"/>
</dbReference>
<evidence type="ECO:0000256" key="4">
    <source>
        <dbReference type="HAMAP-Rule" id="MF_01201"/>
    </source>
</evidence>
<dbReference type="SUPFAM" id="SSF50621">
    <property type="entry name" value="Alanine racemase C-terminal domain-like"/>
    <property type="match status" value="1"/>
</dbReference>
<dbReference type="HOGENOM" id="CLU_028393_2_2_3"/>
<comment type="cofactor">
    <cofactor evidence="1 4 5">
        <name>pyridoxal 5'-phosphate</name>
        <dbReference type="ChEBI" id="CHEBI:597326"/>
    </cofactor>
</comment>
<dbReference type="GO" id="GO:0008784">
    <property type="term" value="F:alanine racemase activity"/>
    <property type="evidence" value="ECO:0007669"/>
    <property type="project" value="UniProtKB-UniRule"/>
</dbReference>
<dbReference type="GO" id="GO:0005829">
    <property type="term" value="C:cytosol"/>
    <property type="evidence" value="ECO:0007669"/>
    <property type="project" value="TreeGrafter"/>
</dbReference>
<comment type="pathway">
    <text evidence="4">Amino-acid biosynthesis; D-alanine biosynthesis; D-alanine from L-alanine: step 1/1.</text>
</comment>
<dbReference type="GO" id="GO:0030632">
    <property type="term" value="P:D-alanine biosynthetic process"/>
    <property type="evidence" value="ECO:0007669"/>
    <property type="project" value="UniProtKB-UniRule"/>
</dbReference>
<feature type="modified residue" description="N6-(pyridoxal phosphate)lysine" evidence="4 5">
    <location>
        <position position="59"/>
    </location>
</feature>
<dbReference type="EMBL" id="CP000576">
    <property type="protein sequence ID" value="ABO18342.1"/>
    <property type="molecule type" value="Genomic_DNA"/>
</dbReference>
<keyword evidence="2 4" id="KW-0663">Pyridoxal phosphate</keyword>
<reference evidence="8 9" key="1">
    <citation type="journal article" date="2007" name="PLoS Genet.">
        <title>Patterns and implications of gene gain and loss in the evolution of Prochlorococcus.</title>
        <authorList>
            <person name="Kettler G.C."/>
            <person name="Martiny A.C."/>
            <person name="Huang K."/>
            <person name="Zucker J."/>
            <person name="Coleman M.L."/>
            <person name="Rodrigue S."/>
            <person name="Chen F."/>
            <person name="Lapidus A."/>
            <person name="Ferriera S."/>
            <person name="Johnson J."/>
            <person name="Steglich C."/>
            <person name="Church G.M."/>
            <person name="Richardson P."/>
            <person name="Chisholm S.W."/>
        </authorList>
    </citation>
    <scope>NUCLEOTIDE SEQUENCE [LARGE SCALE GENOMIC DNA]</scope>
    <source>
        <strain evidence="8 9">MIT 9301</strain>
    </source>
</reference>
<evidence type="ECO:0000256" key="3">
    <source>
        <dbReference type="ARBA" id="ARBA00023235"/>
    </source>
</evidence>
<dbReference type="NCBIfam" id="TIGR00492">
    <property type="entry name" value="alr"/>
    <property type="match status" value="1"/>
</dbReference>
<dbReference type="PANTHER" id="PTHR30511">
    <property type="entry name" value="ALANINE RACEMASE"/>
    <property type="match status" value="1"/>
</dbReference>
<comment type="catalytic activity">
    <reaction evidence="4">
        <text>L-alanine = D-alanine</text>
        <dbReference type="Rhea" id="RHEA:20249"/>
        <dbReference type="ChEBI" id="CHEBI:57416"/>
        <dbReference type="ChEBI" id="CHEBI:57972"/>
        <dbReference type="EC" id="5.1.1.1"/>
    </reaction>
</comment>
<dbReference type="eggNOG" id="COG0787">
    <property type="taxonomic scope" value="Bacteria"/>
</dbReference>
<dbReference type="PRINTS" id="PR00992">
    <property type="entry name" value="ALARACEMASE"/>
</dbReference>
<name>A3PF17_PROM0</name>
<dbReference type="InterPro" id="IPR001608">
    <property type="entry name" value="Ala_racemase_N"/>
</dbReference>
<feature type="active site" description="Proton acceptor; specific for L-alanine" evidence="4">
    <location>
        <position position="291"/>
    </location>
</feature>
<gene>
    <name evidence="8" type="primary">alr</name>
    <name evidence="8" type="ordered locus">P9301_17191</name>
</gene>
<dbReference type="InterPro" id="IPR009006">
    <property type="entry name" value="Ala_racemase/Decarboxylase_C"/>
</dbReference>
<evidence type="ECO:0000256" key="1">
    <source>
        <dbReference type="ARBA" id="ARBA00001933"/>
    </source>
</evidence>
<dbReference type="AlphaFoldDB" id="A3PF17"/>
<evidence type="ECO:0000313" key="9">
    <source>
        <dbReference type="Proteomes" id="UP000001430"/>
    </source>
</evidence>
<feature type="domain" description="Alanine racemase C-terminal" evidence="7">
    <location>
        <begin position="270"/>
        <end position="398"/>
    </location>
</feature>
<comment type="function">
    <text evidence="4">Catalyzes the interconversion of L-alanine and D-alanine. May also act on other amino acids.</text>
</comment>
<dbReference type="InterPro" id="IPR011079">
    <property type="entry name" value="Ala_racemase_C"/>
</dbReference>
<dbReference type="SUPFAM" id="SSF51419">
    <property type="entry name" value="PLP-binding barrel"/>
    <property type="match status" value="1"/>
</dbReference>
<evidence type="ECO:0000259" key="7">
    <source>
        <dbReference type="SMART" id="SM01005"/>
    </source>
</evidence>
<dbReference type="Gene3D" id="3.20.20.10">
    <property type="entry name" value="Alanine racemase"/>
    <property type="match status" value="1"/>
</dbReference>
<sequence length="399" mass="45059">MQIRKSNQEFNFDKYSFFKQDIDPKQRAWIEVKGKALETNVRQLRTKLRKNCQFMAVVKADGYGHDAKVVCDYAIKGGASELGVATLEEGIKLRSFGVKKPILILGNLYTKRDLIISFKNDLMPTISSIRECLVCNNIGKHFGLKFSLHLKVDTGMSRLGFESKKFIQQFEKIKSFENISIEGIYSHLSSADENNALDSQSITQSQRLKFNELLKQINFDRNNEIKIHLANSAGMLLSKDFHFHMVRVGLSMYGYSPLAKIDKNLLLKPALSLKVKVAFIRTIDKGVSVSYGGKFVSNRKTKLAVLSIGYADGVPRNLSGKIKVIHNNKFYPQVGSITMDQMMVDITDSKEIKVGSIMVLLGSDGDKTISPLEWSRKSNTIPWEILCSFKNRLPKVQVD</sequence>
<evidence type="ECO:0000256" key="5">
    <source>
        <dbReference type="PIRSR" id="PIRSR600821-50"/>
    </source>
</evidence>
<dbReference type="GO" id="GO:0030170">
    <property type="term" value="F:pyridoxal phosphate binding"/>
    <property type="evidence" value="ECO:0007669"/>
    <property type="project" value="UniProtKB-UniRule"/>
</dbReference>
<dbReference type="Pfam" id="PF00842">
    <property type="entry name" value="Ala_racemase_C"/>
    <property type="match status" value="1"/>
</dbReference>
<accession>A3PF17</accession>
<feature type="active site" description="Proton acceptor; specific for D-alanine" evidence="4">
    <location>
        <position position="59"/>
    </location>
</feature>
<keyword evidence="3 4" id="KW-0413">Isomerase</keyword>
<feature type="binding site" evidence="4 6">
    <location>
        <position position="158"/>
    </location>
    <ligand>
        <name>substrate</name>
    </ligand>
</feature>
<dbReference type="FunFam" id="3.20.20.10:FF:000002">
    <property type="entry name" value="Alanine racemase"/>
    <property type="match status" value="1"/>
</dbReference>
<dbReference type="OrthoDB" id="9813814at2"/>
<evidence type="ECO:0000313" key="8">
    <source>
        <dbReference type="EMBL" id="ABO18342.1"/>
    </source>
</evidence>
<dbReference type="InterPro" id="IPR029066">
    <property type="entry name" value="PLP-binding_barrel"/>
</dbReference>
<proteinExistence type="inferred from homology"/>
<protein>
    <recommendedName>
        <fullName evidence="4">Alanine racemase</fullName>
        <ecNumber evidence="4">5.1.1.1</ecNumber>
    </recommendedName>
</protein>
<dbReference type="EC" id="5.1.1.1" evidence="4"/>
<comment type="similarity">
    <text evidence="4">Belongs to the alanine racemase family.</text>
</comment>
<dbReference type="RefSeq" id="WP_011863635.1">
    <property type="nucleotide sequence ID" value="NC_009091.1"/>
</dbReference>
<dbReference type="Proteomes" id="UP000001430">
    <property type="component" value="Chromosome"/>
</dbReference>
<dbReference type="PROSITE" id="PS00395">
    <property type="entry name" value="ALANINE_RACEMASE"/>
    <property type="match status" value="1"/>
</dbReference>
<dbReference type="KEGG" id="pmg:P9301_17191"/>
<dbReference type="InterPro" id="IPR000821">
    <property type="entry name" value="Ala_racemase"/>
</dbReference>
<evidence type="ECO:0000256" key="2">
    <source>
        <dbReference type="ARBA" id="ARBA00022898"/>
    </source>
</evidence>
<keyword evidence="9" id="KW-1185">Reference proteome</keyword>
<dbReference type="Gene3D" id="2.40.37.10">
    <property type="entry name" value="Lyase, Ornithine Decarboxylase, Chain A, domain 1"/>
    <property type="match status" value="1"/>
</dbReference>